<gene>
    <name evidence="1" type="ORF">CYK21_10685</name>
</gene>
<comment type="caution">
    <text evidence="1">The sequence shown here is derived from an EMBL/GenBank/DDBJ whole genome shotgun (WGS) entry which is preliminary data.</text>
</comment>
<dbReference type="AlphaFoldDB" id="A0A2I1YE34"/>
<dbReference type="EMBL" id="PKIB01000014">
    <property type="protein sequence ID" value="PLA53158.1"/>
    <property type="molecule type" value="Genomic_DNA"/>
</dbReference>
<dbReference type="Proteomes" id="UP000235073">
    <property type="component" value="Unassembled WGS sequence"/>
</dbReference>
<protein>
    <submittedName>
        <fullName evidence="1">Uncharacterized protein</fullName>
    </submittedName>
</protein>
<name>A0A2I1YE34_STRMC</name>
<organism evidence="1 2">
    <name type="scientific">Streptococcus macedonicus</name>
    <name type="common">Streptococcus gallolyticus macedonicus</name>
    <dbReference type="NCBI Taxonomy" id="59310"/>
    <lineage>
        <taxon>Bacteria</taxon>
        <taxon>Bacillati</taxon>
        <taxon>Bacillota</taxon>
        <taxon>Bacilli</taxon>
        <taxon>Lactobacillales</taxon>
        <taxon>Streptococcaceae</taxon>
        <taxon>Streptococcus</taxon>
    </lineage>
</organism>
<sequence length="63" mass="7435">MLLAIRRFVNSPASAIILLKHADRFLKMKMGFWYQLDFKNTIMENKLIFCVNLKIVACFELII</sequence>
<reference evidence="1 2" key="1">
    <citation type="submission" date="2017-12" db="EMBL/GenBank/DDBJ databases">
        <title>Phylogenetic diversity of female urinary microbiome.</title>
        <authorList>
            <person name="Thomas-White K."/>
            <person name="Wolfe A.J."/>
        </authorList>
    </citation>
    <scope>NUCLEOTIDE SEQUENCE [LARGE SCALE GENOMIC DNA]</scope>
    <source>
        <strain evidence="1 2">UMB0733</strain>
    </source>
</reference>
<evidence type="ECO:0000313" key="2">
    <source>
        <dbReference type="Proteomes" id="UP000235073"/>
    </source>
</evidence>
<accession>A0A2I1YE34</accession>
<proteinExistence type="predicted"/>
<evidence type="ECO:0000313" key="1">
    <source>
        <dbReference type="EMBL" id="PLA53158.1"/>
    </source>
</evidence>